<accession>A0ACD5Y741</accession>
<proteinExistence type="predicted"/>
<evidence type="ECO:0000313" key="1">
    <source>
        <dbReference type="EnsemblPlants" id="AVESA.00010b.r2.5CG0925520.1.CDS"/>
    </source>
</evidence>
<reference evidence="1" key="1">
    <citation type="submission" date="2021-05" db="EMBL/GenBank/DDBJ databases">
        <authorList>
            <person name="Scholz U."/>
            <person name="Mascher M."/>
            <person name="Fiebig A."/>
        </authorList>
    </citation>
    <scope>NUCLEOTIDE SEQUENCE [LARGE SCALE GENOMIC DNA]</scope>
</reference>
<name>A0ACD5Y741_AVESA</name>
<sequence length="669" mass="74255">MQIRVGFFFFLPTISPRAGVGQQPEGETALVAGGRAQHPHSTCLLLQFQSAARTRRMRLLCLRLPLPPLRSYPTTKSFFSLSSCWSRATSTRTSPTNHHKQMSPSSSSAAAVAEGSAARRFWIAASSREAAFATYTPFLLSLAAGSLRLDSFRHYLAQDTHFLHAFARAYEMAEECADDDDDKATITALRKAILRELNLHSSVLQEWGVDPTKEIPPNPATTKYTDFLLATAAGKVDGGKGSDKMVTPFEKTKIAAYTVGAMTPCMRLYAYLGKELGIFLKQDENHPYKKWIDTYAATDFESNALQIEELLDKLSVSLTGEELEILGKLYQQAMRLEVAFFSAQLLDEPVIAPLTRYRDPKDKLMIFSDFDLTCTVVDSSAILAEIAILSHQKASQSGSDNLPDRTKSADLRNSWNMLSNQYTEEHEQCIERLLPPEEAKSLDYDQLYKGLEVLSEFERQANSRVIDSGVLRGMNIDDIRKAGERLILQDGCRNIFQKIGETRENLNLDIHILSYCWCAELIRSAFLSVGCLDGLNIHSNEFAFEGSVSTGQINRKIESPLDKVEKFKSIKSELDSTASSLSVYIGDSVGDLLCLLEADIGIVVGSSTTLRRVGKQFGVSFVPLLPGLVEKQRRLGKQESSVFKARSGVLHTVSSWSEVQAFILGNDFS</sequence>
<keyword evidence="2" id="KW-1185">Reference proteome</keyword>
<organism evidence="1 2">
    <name type="scientific">Avena sativa</name>
    <name type="common">Oat</name>
    <dbReference type="NCBI Taxonomy" id="4498"/>
    <lineage>
        <taxon>Eukaryota</taxon>
        <taxon>Viridiplantae</taxon>
        <taxon>Streptophyta</taxon>
        <taxon>Embryophyta</taxon>
        <taxon>Tracheophyta</taxon>
        <taxon>Spermatophyta</taxon>
        <taxon>Magnoliopsida</taxon>
        <taxon>Liliopsida</taxon>
        <taxon>Poales</taxon>
        <taxon>Poaceae</taxon>
        <taxon>BOP clade</taxon>
        <taxon>Pooideae</taxon>
        <taxon>Poodae</taxon>
        <taxon>Poeae</taxon>
        <taxon>Poeae Chloroplast Group 1 (Aveneae type)</taxon>
        <taxon>Aveninae</taxon>
        <taxon>Avena</taxon>
    </lineage>
</organism>
<dbReference type="EnsemblPlants" id="AVESA.00010b.r2.5CG0925520.1">
    <property type="protein sequence ID" value="AVESA.00010b.r2.5CG0925520.1.CDS"/>
    <property type="gene ID" value="AVESA.00010b.r2.5CG0925520"/>
</dbReference>
<reference evidence="1" key="2">
    <citation type="submission" date="2025-09" db="UniProtKB">
        <authorList>
            <consortium name="EnsemblPlants"/>
        </authorList>
    </citation>
    <scope>IDENTIFICATION</scope>
</reference>
<dbReference type="Proteomes" id="UP001732700">
    <property type="component" value="Chromosome 5C"/>
</dbReference>
<protein>
    <submittedName>
        <fullName evidence="1">Uncharacterized protein</fullName>
    </submittedName>
</protein>
<evidence type="ECO:0000313" key="2">
    <source>
        <dbReference type="Proteomes" id="UP001732700"/>
    </source>
</evidence>